<feature type="domain" description="F-box" evidence="2">
    <location>
        <begin position="1"/>
        <end position="49"/>
    </location>
</feature>
<protein>
    <recommendedName>
        <fullName evidence="2">F-box domain-containing protein</fullName>
    </recommendedName>
</protein>
<sequence length="470" mass="53586">MSLTNIPNELFEHICTFLCLPDLCSLRLASRLIAAKATQDHFKSFYKQKRVDLTKESLEHFLRQAESHSLGCLVEDLILVGVVNNTLAIEAGLRRAEQKAETLIELEEELEVLRQRKAESEGLQKSGQDVELLAQSFENLAKYRERGPLPSLRLEVVVYRDAVDIRLESIGGGSWKIIWEEAASTLKTAMSALAKSQLAVQQFHIFTDLQRCSVACNEILPAIDADVRFDTFSKMAISVSSRVIDETDQDMARTRDRCDVIDWSIDPIDRDIGVLRQEASDENNFSGLPRLLGLCSNLEELHVHQYTLQYNVLQGSALNLEKYLERLVEIGPFPKLSKLRLQGITAREQDLIAFVQKHAALKDIALESITLQPGGSFRALFEYCRNRFDALFLKDLCKNGRLVYFINEQDESEFPPGLPTRTYTEGTNVLKRTSETRHKRIEYHLPTDRFVGSPEVSNWRERRRRGYGPP</sequence>
<evidence type="ECO:0000313" key="3">
    <source>
        <dbReference type="EMBL" id="KXT14093.1"/>
    </source>
</evidence>
<dbReference type="OrthoDB" id="3438345at2759"/>
<dbReference type="PROSITE" id="PS50181">
    <property type="entry name" value="FBOX"/>
    <property type="match status" value="1"/>
</dbReference>
<keyword evidence="1" id="KW-0175">Coiled coil</keyword>
<name>A0A139IH59_9PEZI</name>
<evidence type="ECO:0000256" key="1">
    <source>
        <dbReference type="SAM" id="Coils"/>
    </source>
</evidence>
<feature type="coiled-coil region" evidence="1">
    <location>
        <begin position="89"/>
        <end position="123"/>
    </location>
</feature>
<dbReference type="InterPro" id="IPR001810">
    <property type="entry name" value="F-box_dom"/>
</dbReference>
<dbReference type="CDD" id="cd09917">
    <property type="entry name" value="F-box_SF"/>
    <property type="match status" value="1"/>
</dbReference>
<organism evidence="3 4">
    <name type="scientific">Pseudocercospora musae</name>
    <dbReference type="NCBI Taxonomy" id="113226"/>
    <lineage>
        <taxon>Eukaryota</taxon>
        <taxon>Fungi</taxon>
        <taxon>Dikarya</taxon>
        <taxon>Ascomycota</taxon>
        <taxon>Pezizomycotina</taxon>
        <taxon>Dothideomycetes</taxon>
        <taxon>Dothideomycetidae</taxon>
        <taxon>Mycosphaerellales</taxon>
        <taxon>Mycosphaerellaceae</taxon>
        <taxon>Pseudocercospora</taxon>
    </lineage>
</organism>
<keyword evidence="4" id="KW-1185">Reference proteome</keyword>
<dbReference type="Proteomes" id="UP000073492">
    <property type="component" value="Unassembled WGS sequence"/>
</dbReference>
<dbReference type="AlphaFoldDB" id="A0A139IH59"/>
<reference evidence="3 4" key="1">
    <citation type="submission" date="2015-07" db="EMBL/GenBank/DDBJ databases">
        <title>Comparative genomics of the Sigatoka disease complex on banana suggests a link between parallel evolutionary changes in Pseudocercospora fijiensis and Pseudocercospora eumusae and increased virulence on the banana host.</title>
        <authorList>
            <person name="Chang T.-C."/>
            <person name="Salvucci A."/>
            <person name="Crous P.W."/>
            <person name="Stergiopoulos I."/>
        </authorList>
    </citation>
    <scope>NUCLEOTIDE SEQUENCE [LARGE SCALE GENOMIC DNA]</scope>
    <source>
        <strain evidence="3 4">CBS 116634</strain>
    </source>
</reference>
<dbReference type="EMBL" id="LFZO01000094">
    <property type="protein sequence ID" value="KXT14093.1"/>
    <property type="molecule type" value="Genomic_DNA"/>
</dbReference>
<proteinExistence type="predicted"/>
<evidence type="ECO:0000313" key="4">
    <source>
        <dbReference type="Proteomes" id="UP000073492"/>
    </source>
</evidence>
<comment type="caution">
    <text evidence="3">The sequence shown here is derived from an EMBL/GenBank/DDBJ whole genome shotgun (WGS) entry which is preliminary data.</text>
</comment>
<accession>A0A139IH59</accession>
<evidence type="ECO:0000259" key="2">
    <source>
        <dbReference type="PROSITE" id="PS50181"/>
    </source>
</evidence>
<gene>
    <name evidence="3" type="ORF">AC579_792</name>
</gene>